<gene>
    <name evidence="7" type="ORF">DY000_02001005</name>
</gene>
<dbReference type="EMBL" id="QGKV02000832">
    <property type="protein sequence ID" value="KAF3545549.1"/>
    <property type="molecule type" value="Genomic_DNA"/>
</dbReference>
<proteinExistence type="inferred from homology"/>
<accession>A0ABQ7C1T9</accession>
<dbReference type="Pfam" id="PF05577">
    <property type="entry name" value="Peptidase_S28"/>
    <property type="match status" value="2"/>
</dbReference>
<dbReference type="SUPFAM" id="SSF53474">
    <property type="entry name" value="alpha/beta-Hydrolases"/>
    <property type="match status" value="1"/>
</dbReference>
<protein>
    <recommendedName>
        <fullName evidence="9">Serine carboxypeptidase S28 family protein</fullName>
    </recommendedName>
</protein>
<evidence type="ECO:0000256" key="4">
    <source>
        <dbReference type="ARBA" id="ARBA00022801"/>
    </source>
</evidence>
<evidence type="ECO:0000313" key="7">
    <source>
        <dbReference type="EMBL" id="KAF3545549.1"/>
    </source>
</evidence>
<dbReference type="PANTHER" id="PTHR11010">
    <property type="entry name" value="PROTEASE S28 PRO-X CARBOXYPEPTIDASE-RELATED"/>
    <property type="match status" value="1"/>
</dbReference>
<comment type="caution">
    <text evidence="7">The sequence shown here is derived from an EMBL/GenBank/DDBJ whole genome shotgun (WGS) entry which is preliminary data.</text>
</comment>
<evidence type="ECO:0000256" key="5">
    <source>
        <dbReference type="ARBA" id="ARBA00023180"/>
    </source>
</evidence>
<feature type="signal peptide" evidence="6">
    <location>
        <begin position="1"/>
        <end position="19"/>
    </location>
</feature>
<evidence type="ECO:0000256" key="2">
    <source>
        <dbReference type="ARBA" id="ARBA00022670"/>
    </source>
</evidence>
<dbReference type="Proteomes" id="UP000266723">
    <property type="component" value="Unassembled WGS sequence"/>
</dbReference>
<dbReference type="PANTHER" id="PTHR11010:SF110">
    <property type="entry name" value="PROLYLCARBOXYPEPTIDASE-LIKE PROTEIN-RELATED"/>
    <property type="match status" value="1"/>
</dbReference>
<dbReference type="InterPro" id="IPR008758">
    <property type="entry name" value="Peptidase_S28"/>
</dbReference>
<dbReference type="Gene3D" id="3.40.50.1820">
    <property type="entry name" value="alpha/beta hydrolase"/>
    <property type="match status" value="2"/>
</dbReference>
<evidence type="ECO:0000313" key="8">
    <source>
        <dbReference type="Proteomes" id="UP000266723"/>
    </source>
</evidence>
<name>A0ABQ7C1T9_BRACR</name>
<keyword evidence="2" id="KW-0645">Protease</keyword>
<sequence>MSSIFLLMLISSTISIARSEVTPLRIFAKIPRNASEERQQVDDSTDSDLKIFYYDQNLDHFTFTPKSYMTFQQRYAIQSKHWAGANDNAPILAYLGEESSLETDLSVIGFLRDNGPRLKALLVYIEHRYYGTSMPFGSGKEALKNASTLGYLNSAQALADYAAILLHVKEKYSTDHSPIIVIGGSYGGMLAAWFRLKYPHIALGALASSAPLLYFQDTLPKHGYYYIVSTLNNTFELKNFLDTIYASAAQYNSNQYPVASLCEAINNGVNSENDLLGQIFAGVVYDRGNRSCYPLSVQPTEDSIAWKWQTCSEIVLPIGHDEQDTMFQTEPFRMDIKIDRCKLQYGVPPRPHWVTAYYGIQDVKLILRRFGSNIIFSNGLLDPYSVGGILEDISATIVALTTPEGNV</sequence>
<feature type="chain" id="PRO_5045128065" description="Serine carboxypeptidase S28 family protein" evidence="6">
    <location>
        <begin position="20"/>
        <end position="407"/>
    </location>
</feature>
<keyword evidence="4" id="KW-0378">Hydrolase</keyword>
<keyword evidence="8" id="KW-1185">Reference proteome</keyword>
<keyword evidence="5" id="KW-0325">Glycoprotein</keyword>
<evidence type="ECO:0000256" key="3">
    <source>
        <dbReference type="ARBA" id="ARBA00022729"/>
    </source>
</evidence>
<evidence type="ECO:0000256" key="6">
    <source>
        <dbReference type="SAM" id="SignalP"/>
    </source>
</evidence>
<reference evidence="7 8" key="1">
    <citation type="journal article" date="2020" name="BMC Genomics">
        <title>Intraspecific diversification of the crop wild relative Brassica cretica Lam. using demographic model selection.</title>
        <authorList>
            <person name="Kioukis A."/>
            <person name="Michalopoulou V.A."/>
            <person name="Briers L."/>
            <person name="Pirintsos S."/>
            <person name="Studholme D.J."/>
            <person name="Pavlidis P."/>
            <person name="Sarris P.F."/>
        </authorList>
    </citation>
    <scope>NUCLEOTIDE SEQUENCE [LARGE SCALE GENOMIC DNA]</scope>
    <source>
        <strain evidence="8">cv. PFS-1207/04</strain>
    </source>
</reference>
<dbReference type="InterPro" id="IPR029058">
    <property type="entry name" value="AB_hydrolase_fold"/>
</dbReference>
<organism evidence="7 8">
    <name type="scientific">Brassica cretica</name>
    <name type="common">Mustard</name>
    <dbReference type="NCBI Taxonomy" id="69181"/>
    <lineage>
        <taxon>Eukaryota</taxon>
        <taxon>Viridiplantae</taxon>
        <taxon>Streptophyta</taxon>
        <taxon>Embryophyta</taxon>
        <taxon>Tracheophyta</taxon>
        <taxon>Spermatophyta</taxon>
        <taxon>Magnoliopsida</taxon>
        <taxon>eudicotyledons</taxon>
        <taxon>Gunneridae</taxon>
        <taxon>Pentapetalae</taxon>
        <taxon>rosids</taxon>
        <taxon>malvids</taxon>
        <taxon>Brassicales</taxon>
        <taxon>Brassicaceae</taxon>
        <taxon>Brassiceae</taxon>
        <taxon>Brassica</taxon>
    </lineage>
</organism>
<evidence type="ECO:0008006" key="9">
    <source>
        <dbReference type="Google" id="ProtNLM"/>
    </source>
</evidence>
<keyword evidence="3 6" id="KW-0732">Signal</keyword>
<comment type="similarity">
    <text evidence="1">Belongs to the peptidase S28 family.</text>
</comment>
<evidence type="ECO:0000256" key="1">
    <source>
        <dbReference type="ARBA" id="ARBA00011079"/>
    </source>
</evidence>